<reference evidence="2 3" key="1">
    <citation type="journal article" date="2016" name="Gut Pathog.">
        <title>Whole genome sequencing of "Faecalibaculum rodentium" ALO17, isolated from C57BL/6J laboratory mouse feces.</title>
        <authorList>
            <person name="Lim S."/>
            <person name="Chang D.H."/>
            <person name="Ahn S."/>
            <person name="Kim B.C."/>
        </authorList>
    </citation>
    <scope>NUCLEOTIDE SEQUENCE [LARGE SCALE GENOMIC DNA]</scope>
    <source>
        <strain evidence="2 3">Alo17</strain>
    </source>
</reference>
<dbReference type="RefSeq" id="WP_067558579.1">
    <property type="nucleotide sequence ID" value="NZ_CP011391.1"/>
</dbReference>
<feature type="region of interest" description="Disordered" evidence="1">
    <location>
        <begin position="215"/>
        <end position="282"/>
    </location>
</feature>
<name>A0A140DX25_9FIRM</name>
<feature type="region of interest" description="Disordered" evidence="1">
    <location>
        <begin position="1"/>
        <end position="21"/>
    </location>
</feature>
<evidence type="ECO:0000256" key="1">
    <source>
        <dbReference type="SAM" id="MobiDB-lite"/>
    </source>
</evidence>
<dbReference type="Proteomes" id="UP000069771">
    <property type="component" value="Chromosome"/>
</dbReference>
<keyword evidence="3" id="KW-1185">Reference proteome</keyword>
<evidence type="ECO:0000313" key="3">
    <source>
        <dbReference type="Proteomes" id="UP000069771"/>
    </source>
</evidence>
<dbReference type="AlphaFoldDB" id="A0A140DX25"/>
<proteinExistence type="predicted"/>
<dbReference type="STRING" id="1702221.AALO17_20680"/>
<evidence type="ECO:0000313" key="2">
    <source>
        <dbReference type="EMBL" id="AMK55202.1"/>
    </source>
</evidence>
<gene>
    <name evidence="2" type="ORF">AALO17_20680</name>
</gene>
<organism evidence="2 3">
    <name type="scientific">Faecalibaculum rodentium</name>
    <dbReference type="NCBI Taxonomy" id="1702221"/>
    <lineage>
        <taxon>Bacteria</taxon>
        <taxon>Bacillati</taxon>
        <taxon>Bacillota</taxon>
        <taxon>Erysipelotrichia</taxon>
        <taxon>Erysipelotrichales</taxon>
        <taxon>Erysipelotrichaceae</taxon>
        <taxon>Faecalibaculum</taxon>
    </lineage>
</organism>
<dbReference type="KEGG" id="fro:AALO17_20680"/>
<sequence>MVADRQETNARQLVSPDRPERDKAAKAMLQDKQIFSLVLRLMCPEYADFTVRELSSRIREVFRMPLSAANELAVLNEKMETMDPALTVAVEGTTVNDQVCVIQDMETEKLYVVIIAVNNTMPTAEVMANRNDCCIARGMSGQQNRIKGMNTDCAGLNDLKMFWIYPTAIFSDDLIITWEVKARQCQSDQGVFPYHRDLCGEQICIYRPGVGRFGGQNTERPGSHFPGQKPEGGPGVHGKRRCGNDGSIQVFGTRLEEKDRELEDRDRRIREPEAELARHKAD</sequence>
<dbReference type="GeneID" id="78478666"/>
<protein>
    <submittedName>
        <fullName evidence="2">Uncharacterized protein</fullName>
    </submittedName>
</protein>
<dbReference type="EMBL" id="CP011391">
    <property type="protein sequence ID" value="AMK55202.1"/>
    <property type="molecule type" value="Genomic_DNA"/>
</dbReference>
<accession>A0A140DX25</accession>
<feature type="compositionally biased region" description="Basic and acidic residues" evidence="1">
    <location>
        <begin position="254"/>
        <end position="282"/>
    </location>
</feature>